<protein>
    <submittedName>
        <fullName evidence="1">Uncharacterized protein</fullName>
    </submittedName>
</protein>
<accession>A0ABT8AMN7</accession>
<sequence>MAVVNGIVRTVAEAAAGTVEATGATAGSVLASASALSNQFDHPGAEVESFLASVRAA</sequence>
<evidence type="ECO:0000313" key="1">
    <source>
        <dbReference type="EMBL" id="MDN3571097.1"/>
    </source>
</evidence>
<comment type="caution">
    <text evidence="1">The sequence shown here is derived from an EMBL/GenBank/DDBJ whole genome shotgun (WGS) entry which is preliminary data.</text>
</comment>
<proteinExistence type="predicted"/>
<name>A0ABT8AMN7_9HYPH</name>
<reference evidence="2" key="1">
    <citation type="journal article" date="2019" name="Int. J. Syst. Evol. Microbiol.">
        <title>The Global Catalogue of Microorganisms (GCM) 10K type strain sequencing project: providing services to taxonomists for standard genome sequencing and annotation.</title>
        <authorList>
            <consortium name="The Broad Institute Genomics Platform"/>
            <consortium name="The Broad Institute Genome Sequencing Center for Infectious Disease"/>
            <person name="Wu L."/>
            <person name="Ma J."/>
        </authorList>
    </citation>
    <scope>NUCLEOTIDE SEQUENCE [LARGE SCALE GENOMIC DNA]</scope>
    <source>
        <strain evidence="2">CECT 7806</strain>
    </source>
</reference>
<dbReference type="EMBL" id="JAUFPT010000029">
    <property type="protein sequence ID" value="MDN3571097.1"/>
    <property type="molecule type" value="Genomic_DNA"/>
</dbReference>
<gene>
    <name evidence="1" type="ORF">QWZ18_10710</name>
</gene>
<dbReference type="Proteomes" id="UP001244297">
    <property type="component" value="Unassembled WGS sequence"/>
</dbReference>
<organism evidence="1 2">
    <name type="scientific">Methylobacterium longum</name>
    <dbReference type="NCBI Taxonomy" id="767694"/>
    <lineage>
        <taxon>Bacteria</taxon>
        <taxon>Pseudomonadati</taxon>
        <taxon>Pseudomonadota</taxon>
        <taxon>Alphaproteobacteria</taxon>
        <taxon>Hyphomicrobiales</taxon>
        <taxon>Methylobacteriaceae</taxon>
        <taxon>Methylobacterium</taxon>
    </lineage>
</organism>
<keyword evidence="2" id="KW-1185">Reference proteome</keyword>
<evidence type="ECO:0000313" key="2">
    <source>
        <dbReference type="Proteomes" id="UP001244297"/>
    </source>
</evidence>
<dbReference type="RefSeq" id="WP_238290765.1">
    <property type="nucleotide sequence ID" value="NZ_BPQS01000027.1"/>
</dbReference>